<proteinExistence type="predicted"/>
<name>A0A8J7KYY8_9CYAN</name>
<accession>A0A8J7KYY8</accession>
<dbReference type="AlphaFoldDB" id="A0A8J7KYY8"/>
<dbReference type="Proteomes" id="UP000599391">
    <property type="component" value="Unassembled WGS sequence"/>
</dbReference>
<dbReference type="EMBL" id="JAECZB010000006">
    <property type="protein sequence ID" value="MBH8551709.1"/>
    <property type="molecule type" value="Genomic_DNA"/>
</dbReference>
<gene>
    <name evidence="2" type="ORF">I8751_04830</name>
</gene>
<reference evidence="2 3" key="1">
    <citation type="journal article" date="2021" name="Int. J. Syst. Evol. Microbiol.">
        <title>Amazonocrinis nigriterrae gen. nov., sp. nov., Atlanticothrix silvestris gen. nov., sp. nov. and Dendronalium phyllosphericum gen. nov., sp. nov., nostocacean cyanobacteria from Brazilian environments.</title>
        <authorList>
            <person name="Alvarenga D.O."/>
            <person name="Andreote A.P.D."/>
            <person name="Branco L.H.Z."/>
            <person name="Delbaje E."/>
            <person name="Cruz R.B."/>
            <person name="Varani A.M."/>
            <person name="Fiore M.F."/>
        </authorList>
    </citation>
    <scope>NUCLEOTIDE SEQUENCE [LARGE SCALE GENOMIC DNA]</scope>
    <source>
        <strain evidence="2 3">CENA357</strain>
    </source>
</reference>
<dbReference type="RefSeq" id="WP_214438030.1">
    <property type="nucleotide sequence ID" value="NZ_JAECZB010000006.1"/>
</dbReference>
<dbReference type="Pfam" id="PF14082">
    <property type="entry name" value="SduA_C"/>
    <property type="match status" value="1"/>
</dbReference>
<feature type="domain" description="Shedu protein SduA C-terminal" evidence="1">
    <location>
        <begin position="41"/>
        <end position="205"/>
    </location>
</feature>
<organism evidence="2 3">
    <name type="scientific">Atlanticothrix silvestris CENA357</name>
    <dbReference type="NCBI Taxonomy" id="1725252"/>
    <lineage>
        <taxon>Bacteria</taxon>
        <taxon>Bacillati</taxon>
        <taxon>Cyanobacteriota</taxon>
        <taxon>Cyanophyceae</taxon>
        <taxon>Nostocales</taxon>
        <taxon>Nodulariaceae</taxon>
        <taxon>Atlanticothrix</taxon>
        <taxon>Atlanticothrix silvestris</taxon>
    </lineage>
</organism>
<dbReference type="InterPro" id="IPR025359">
    <property type="entry name" value="SduA_C"/>
</dbReference>
<evidence type="ECO:0000313" key="3">
    <source>
        <dbReference type="Proteomes" id="UP000599391"/>
    </source>
</evidence>
<evidence type="ECO:0000313" key="2">
    <source>
        <dbReference type="EMBL" id="MBH8551709.1"/>
    </source>
</evidence>
<sequence length="248" mass="28488">MRFANAEEADYPPKEYKVDPHSFQEGDLGQLISLIRRNVGETEIDSFLRRRLSLLSFTSSFFRTGHHNTWIIPQAKIKPGGFVNGTGKIPDYLFAGDNSDGVTWWVVDLKSPKHQIYKKDKDGRPVETAELASGISQVRDYIRYCTENQGFIREALGLKSFTSPFGVIIIGRESELRKDLSKQAYKADFNKDSQTIQIRTFDAFLRQAEFYSRSSYKLPFLAKLYSSLFVTDEISPWDRWCSYSSSDD</sequence>
<evidence type="ECO:0000259" key="1">
    <source>
        <dbReference type="Pfam" id="PF14082"/>
    </source>
</evidence>
<protein>
    <submittedName>
        <fullName evidence="2">DUF4263 domain-containing protein</fullName>
    </submittedName>
</protein>
<keyword evidence="3" id="KW-1185">Reference proteome</keyword>
<comment type="caution">
    <text evidence="2">The sequence shown here is derived from an EMBL/GenBank/DDBJ whole genome shotgun (WGS) entry which is preliminary data.</text>
</comment>